<keyword evidence="2" id="KW-1185">Reference proteome</keyword>
<dbReference type="Proteomes" id="UP000030687">
    <property type="component" value="Unassembled WGS sequence"/>
</dbReference>
<reference evidence="1 2" key="1">
    <citation type="submission" date="2013-10" db="EMBL/GenBank/DDBJ databases">
        <authorList>
            <consortium name="International Citrus Genome Consortium"/>
            <person name="Jenkins J."/>
            <person name="Schmutz J."/>
            <person name="Prochnik S."/>
            <person name="Rokhsar D."/>
            <person name="Gmitter F."/>
            <person name="Ollitrault P."/>
            <person name="Machado M."/>
            <person name="Talon M."/>
            <person name="Wincker P."/>
            <person name="Jaillon O."/>
            <person name="Morgante M."/>
        </authorList>
    </citation>
    <scope>NUCLEOTIDE SEQUENCE</scope>
    <source>
        <strain evidence="2">cv. Clemenules</strain>
    </source>
</reference>
<evidence type="ECO:0000313" key="1">
    <source>
        <dbReference type="EMBL" id="ESR56488.1"/>
    </source>
</evidence>
<dbReference type="KEGG" id="cic:CICLE_v10022974mg"/>
<dbReference type="EMBL" id="KI536661">
    <property type="protein sequence ID" value="ESR56488.1"/>
    <property type="molecule type" value="Genomic_DNA"/>
</dbReference>
<protein>
    <submittedName>
        <fullName evidence="1">Uncharacterized protein</fullName>
    </submittedName>
</protein>
<organism evidence="1 2">
    <name type="scientific">Citrus clementina</name>
    <name type="common">Clementine</name>
    <name type="synonym">Citrus deliciosa x Citrus sinensis</name>
    <dbReference type="NCBI Taxonomy" id="85681"/>
    <lineage>
        <taxon>Eukaryota</taxon>
        <taxon>Viridiplantae</taxon>
        <taxon>Streptophyta</taxon>
        <taxon>Embryophyta</taxon>
        <taxon>Tracheophyta</taxon>
        <taxon>Spermatophyta</taxon>
        <taxon>Magnoliopsida</taxon>
        <taxon>eudicotyledons</taxon>
        <taxon>Gunneridae</taxon>
        <taxon>Pentapetalae</taxon>
        <taxon>rosids</taxon>
        <taxon>malvids</taxon>
        <taxon>Sapindales</taxon>
        <taxon>Rutaceae</taxon>
        <taxon>Aurantioideae</taxon>
        <taxon>Citrus</taxon>
    </lineage>
</organism>
<proteinExistence type="predicted"/>
<evidence type="ECO:0000313" key="2">
    <source>
        <dbReference type="Proteomes" id="UP000030687"/>
    </source>
</evidence>
<dbReference type="InParanoid" id="V4T864"/>
<dbReference type="AlphaFoldDB" id="V4T864"/>
<accession>V4T864</accession>
<dbReference type="Gramene" id="ESR56488">
    <property type="protein sequence ID" value="ESR56488"/>
    <property type="gene ID" value="CICLE_v10022974mg"/>
</dbReference>
<name>V4T864_CITCL</name>
<sequence length="108" mass="12078">MLLFTNNSYTHVSQVQNSKFPTQIVGSCHASGLIDYHEEVAVSCSELVDYPGPARNWAARGDKDFKTWLGFRFGWRRSRRGLAAGLQSICVGGRWVSFTLASLGFCWT</sequence>
<gene>
    <name evidence="1" type="ORF">CICLE_v10022974mg</name>
</gene>